<dbReference type="KEGG" id="eli:ELI_02995"/>
<dbReference type="HOGENOM" id="CLU_1862121_0_0_5"/>
<proteinExistence type="predicted"/>
<protein>
    <submittedName>
        <fullName evidence="1">Uncharacterized protein</fullName>
    </submittedName>
</protein>
<keyword evidence="2" id="KW-1185">Reference proteome</keyword>
<accession>Q2NCA0</accession>
<organism evidence="1 2">
    <name type="scientific">Erythrobacter litoralis (strain HTCC2594)</name>
    <dbReference type="NCBI Taxonomy" id="314225"/>
    <lineage>
        <taxon>Bacteria</taxon>
        <taxon>Pseudomonadati</taxon>
        <taxon>Pseudomonadota</taxon>
        <taxon>Alphaproteobacteria</taxon>
        <taxon>Sphingomonadales</taxon>
        <taxon>Erythrobacteraceae</taxon>
        <taxon>Erythrobacter/Porphyrobacter group</taxon>
        <taxon>Erythrobacter</taxon>
    </lineage>
</organism>
<gene>
    <name evidence="1" type="ordered locus">ELI_02995</name>
</gene>
<dbReference type="Proteomes" id="UP000008808">
    <property type="component" value="Chromosome"/>
</dbReference>
<name>Q2NCA0_ERYLH</name>
<dbReference type="EMBL" id="CP000157">
    <property type="protein sequence ID" value="ABC62691.1"/>
    <property type="molecule type" value="Genomic_DNA"/>
</dbReference>
<evidence type="ECO:0000313" key="1">
    <source>
        <dbReference type="EMBL" id="ABC62691.1"/>
    </source>
</evidence>
<evidence type="ECO:0000313" key="2">
    <source>
        <dbReference type="Proteomes" id="UP000008808"/>
    </source>
</evidence>
<sequence>MVIPAAVAIQLAPAQTAELPRTRLEQRVRRTPSERVIEMQRPRPNADRDALLQARAELDAAYRARRIDSRAYAEANFRNAVALRLLEDSLRSADDGEKLGNFDIQNLMNVYNRSNTTASTVTKKVDDTANAVIGKVG</sequence>
<reference evidence="2" key="1">
    <citation type="journal article" date="2009" name="J. Bacteriol.">
        <title>Complete genome sequence of Erythrobacter litoralis HTCC2594.</title>
        <authorList>
            <person name="Oh H.M."/>
            <person name="Giovannoni S.J."/>
            <person name="Ferriera S."/>
            <person name="Johnson J."/>
            <person name="Cho J.C."/>
        </authorList>
    </citation>
    <scope>NUCLEOTIDE SEQUENCE [LARGE SCALE GENOMIC DNA]</scope>
    <source>
        <strain evidence="2">HTCC2594</strain>
    </source>
</reference>
<dbReference type="AlphaFoldDB" id="Q2NCA0"/>